<evidence type="ECO:0000256" key="2">
    <source>
        <dbReference type="ARBA" id="ARBA00039729"/>
    </source>
</evidence>
<dbReference type="InterPro" id="IPR045086">
    <property type="entry name" value="OBG_GTPase"/>
</dbReference>
<dbReference type="EMBL" id="WNYA01000005">
    <property type="protein sequence ID" value="KAG8573769.1"/>
    <property type="molecule type" value="Genomic_DNA"/>
</dbReference>
<dbReference type="Gene3D" id="3.40.50.300">
    <property type="entry name" value="P-loop containing nucleotide triphosphate hydrolases"/>
    <property type="match status" value="1"/>
</dbReference>
<dbReference type="GO" id="GO:0003924">
    <property type="term" value="F:GTPase activity"/>
    <property type="evidence" value="ECO:0007669"/>
    <property type="project" value="InterPro"/>
</dbReference>
<dbReference type="PANTHER" id="PTHR11702:SF43">
    <property type="entry name" value="GTP-BINDING PROTEIN 10"/>
    <property type="match status" value="1"/>
</dbReference>
<keyword evidence="6" id="KW-1185">Reference proteome</keyword>
<feature type="domain" description="OBG-type G" evidence="4">
    <location>
        <begin position="1"/>
        <end position="147"/>
    </location>
</feature>
<dbReference type="Proteomes" id="UP000824782">
    <property type="component" value="Unassembled WGS sequence"/>
</dbReference>
<dbReference type="InterPro" id="IPR031167">
    <property type="entry name" value="G_OBG"/>
</dbReference>
<keyword evidence="1" id="KW-0547">Nucleotide-binding</keyword>
<gene>
    <name evidence="5" type="ORF">GDO81_012541</name>
</gene>
<protein>
    <recommendedName>
        <fullName evidence="2">GTP-binding protein 10</fullName>
    </recommendedName>
</protein>
<accession>A0AAV7BME9</accession>
<evidence type="ECO:0000256" key="3">
    <source>
        <dbReference type="SAM" id="MobiDB-lite"/>
    </source>
</evidence>
<feature type="non-terminal residue" evidence="5">
    <location>
        <position position="1"/>
    </location>
</feature>
<comment type="caution">
    <text evidence="5">The sequence shown here is derived from an EMBL/GenBank/DDBJ whole genome shotgun (WGS) entry which is preliminary data.</text>
</comment>
<reference evidence="5" key="1">
    <citation type="thesis" date="2020" institute="ProQuest LLC" country="789 East Eisenhower Parkway, Ann Arbor, MI, USA">
        <title>Comparative Genomics and Chromosome Evolution.</title>
        <authorList>
            <person name="Mudd A.B."/>
        </authorList>
    </citation>
    <scope>NUCLEOTIDE SEQUENCE</scope>
    <source>
        <strain evidence="5">237g6f4</strain>
        <tissue evidence="5">Blood</tissue>
    </source>
</reference>
<dbReference type="AlphaFoldDB" id="A0AAV7BME9"/>
<dbReference type="InterPro" id="IPR027417">
    <property type="entry name" value="P-loop_NTPase"/>
</dbReference>
<proteinExistence type="predicted"/>
<dbReference type="PANTHER" id="PTHR11702">
    <property type="entry name" value="DEVELOPMENTALLY REGULATED GTP-BINDING PROTEIN-RELATED"/>
    <property type="match status" value="1"/>
</dbReference>
<name>A0AAV7BME9_ENGPU</name>
<organism evidence="5 6">
    <name type="scientific">Engystomops pustulosus</name>
    <name type="common">Tungara frog</name>
    <name type="synonym">Physalaemus pustulosus</name>
    <dbReference type="NCBI Taxonomy" id="76066"/>
    <lineage>
        <taxon>Eukaryota</taxon>
        <taxon>Metazoa</taxon>
        <taxon>Chordata</taxon>
        <taxon>Craniata</taxon>
        <taxon>Vertebrata</taxon>
        <taxon>Euteleostomi</taxon>
        <taxon>Amphibia</taxon>
        <taxon>Batrachia</taxon>
        <taxon>Anura</taxon>
        <taxon>Neobatrachia</taxon>
        <taxon>Hyloidea</taxon>
        <taxon>Leptodactylidae</taxon>
        <taxon>Leiuperinae</taxon>
        <taxon>Engystomops</taxon>
    </lineage>
</organism>
<dbReference type="PRINTS" id="PR00326">
    <property type="entry name" value="GTP1OBG"/>
</dbReference>
<dbReference type="Pfam" id="PF01926">
    <property type="entry name" value="MMR_HSR1"/>
    <property type="match status" value="1"/>
</dbReference>
<evidence type="ECO:0000256" key="1">
    <source>
        <dbReference type="ARBA" id="ARBA00022741"/>
    </source>
</evidence>
<dbReference type="InterPro" id="IPR006073">
    <property type="entry name" value="GTP-bd"/>
</dbReference>
<evidence type="ECO:0000313" key="6">
    <source>
        <dbReference type="Proteomes" id="UP000824782"/>
    </source>
</evidence>
<feature type="region of interest" description="Disordered" evidence="3">
    <location>
        <begin position="163"/>
        <end position="186"/>
    </location>
</feature>
<dbReference type="PROSITE" id="PS51710">
    <property type="entry name" value="G_OBG"/>
    <property type="match status" value="1"/>
</dbReference>
<evidence type="ECO:0000313" key="5">
    <source>
        <dbReference type="EMBL" id="KAG8573769.1"/>
    </source>
</evidence>
<feature type="compositionally biased region" description="Polar residues" evidence="3">
    <location>
        <begin position="163"/>
        <end position="172"/>
    </location>
</feature>
<evidence type="ECO:0000259" key="4">
    <source>
        <dbReference type="PROSITE" id="PS51710"/>
    </source>
</evidence>
<sequence length="186" mass="21256">ISVADLPGLIEGAHINKGMGHKFLKHVERTKQLLFVVDVTGFQLSSKTLFRTAFETVQLLMLELELYKDDLLDKPALLAINKMDLPGAEEKLQELMKQLERPQDYLHTLPEELIPERQIDFKHIVPISVATSQGIPDLTQCIRRSLDEQAELEIQEAARENLQSLHTSSSHSVQHKQRLPLEHRLD</sequence>
<dbReference type="GO" id="GO:0005739">
    <property type="term" value="C:mitochondrion"/>
    <property type="evidence" value="ECO:0007669"/>
    <property type="project" value="TreeGrafter"/>
</dbReference>
<dbReference type="SUPFAM" id="SSF52540">
    <property type="entry name" value="P-loop containing nucleoside triphosphate hydrolases"/>
    <property type="match status" value="1"/>
</dbReference>
<dbReference type="GO" id="GO:0005525">
    <property type="term" value="F:GTP binding"/>
    <property type="evidence" value="ECO:0007669"/>
    <property type="project" value="InterPro"/>
</dbReference>